<proteinExistence type="inferred from homology"/>
<comment type="subcellular location">
    <subcellularLocation>
        <location evidence="7">Cytoplasm</location>
    </subcellularLocation>
</comment>
<dbReference type="FunFam" id="3.20.20.70:FF:000044">
    <property type="entry name" value="Deoxyribose-phosphate aldolase"/>
    <property type="match status" value="1"/>
</dbReference>
<evidence type="ECO:0000256" key="3">
    <source>
        <dbReference type="ARBA" id="ARBA00023239"/>
    </source>
</evidence>
<dbReference type="GO" id="GO:0009264">
    <property type="term" value="P:deoxyribonucleotide catabolic process"/>
    <property type="evidence" value="ECO:0007669"/>
    <property type="project" value="UniProtKB-UniRule"/>
</dbReference>
<comment type="catalytic activity">
    <reaction evidence="5 7">
        <text>2-deoxy-D-ribose 5-phosphate = D-glyceraldehyde 3-phosphate + acetaldehyde</text>
        <dbReference type="Rhea" id="RHEA:12821"/>
        <dbReference type="ChEBI" id="CHEBI:15343"/>
        <dbReference type="ChEBI" id="CHEBI:59776"/>
        <dbReference type="ChEBI" id="CHEBI:62877"/>
        <dbReference type="EC" id="4.1.2.4"/>
    </reaction>
</comment>
<comment type="pathway">
    <text evidence="7">Carbohydrate degradation; 2-deoxy-D-ribose 1-phosphate degradation; D-glyceraldehyde 3-phosphate and acetaldehyde from 2-deoxy-alpha-D-ribose 1-phosphate: step 2/2.</text>
</comment>
<dbReference type="Gene3D" id="3.20.20.70">
    <property type="entry name" value="Aldolase class I"/>
    <property type="match status" value="1"/>
</dbReference>
<protein>
    <recommendedName>
        <fullName evidence="7">Deoxyribose-phosphate aldolase</fullName>
        <shortName evidence="7">DERA</shortName>
        <ecNumber evidence="7">4.1.2.4</ecNumber>
    </recommendedName>
    <alternativeName>
        <fullName evidence="7">2-deoxy-D-ribose 5-phosphate aldolase</fullName>
    </alternativeName>
    <alternativeName>
        <fullName evidence="7">Phosphodeoxyriboaldolase</fullName>
        <shortName evidence="7">Deoxyriboaldolase</shortName>
    </alternativeName>
</protein>
<evidence type="ECO:0000313" key="8">
    <source>
        <dbReference type="EMBL" id="SFI93298.1"/>
    </source>
</evidence>
<feature type="active site" description="Schiff-base intermediate with acetaldehyde" evidence="7">
    <location>
        <position position="165"/>
    </location>
</feature>
<evidence type="ECO:0000313" key="9">
    <source>
        <dbReference type="Proteomes" id="UP000182737"/>
    </source>
</evidence>
<dbReference type="SMART" id="SM01133">
    <property type="entry name" value="DeoC"/>
    <property type="match status" value="1"/>
</dbReference>
<dbReference type="InterPro" id="IPR013785">
    <property type="entry name" value="Aldolase_TIM"/>
</dbReference>
<evidence type="ECO:0000256" key="7">
    <source>
        <dbReference type="HAMAP-Rule" id="MF_00114"/>
    </source>
</evidence>
<dbReference type="InterPro" id="IPR028581">
    <property type="entry name" value="DeoC_typeI"/>
</dbReference>
<dbReference type="EC" id="4.1.2.4" evidence="7"/>
<name>A0A1I3M8I7_9SPIR</name>
<feature type="active site" description="Proton donor/acceptor" evidence="7">
    <location>
        <position position="95"/>
    </location>
</feature>
<keyword evidence="4 7" id="KW-0704">Schiff base</keyword>
<evidence type="ECO:0000256" key="5">
    <source>
        <dbReference type="ARBA" id="ARBA00048791"/>
    </source>
</evidence>
<dbReference type="EMBL" id="FORI01000008">
    <property type="protein sequence ID" value="SFI93298.1"/>
    <property type="molecule type" value="Genomic_DNA"/>
</dbReference>
<keyword evidence="9" id="KW-1185">Reference proteome</keyword>
<reference evidence="9" key="1">
    <citation type="submission" date="2016-10" db="EMBL/GenBank/DDBJ databases">
        <authorList>
            <person name="Varghese N."/>
            <person name="Submissions S."/>
        </authorList>
    </citation>
    <scope>NUCLEOTIDE SEQUENCE [LARGE SCALE GENOMIC DNA]</scope>
    <source>
        <strain evidence="9">XBD1002</strain>
    </source>
</reference>
<sequence>MLSMTKEEVAKYIDHTLLAPQAGIREIVLLCQEAKRYNFASVCVNPVYVSAAADELSGSDVKVCTVVGFPLGATTTKDKISESVNAIANGADEIDMVINIGAAKDGRFSEVGTDIQGVVDACKDAAKKAGRPVIVKTILETCLLDDNAIVNCCLCAKKAGADFVKTSTGFANPKGIDGNPLPNGASEHHVKLMRETVGDDMGVKASGGIRSARTLITMLEAGANRIGTSSGAKILENWDESKTVHNKY</sequence>
<dbReference type="UniPathway" id="UPA00002">
    <property type="reaction ID" value="UER00468"/>
</dbReference>
<evidence type="ECO:0000256" key="1">
    <source>
        <dbReference type="ARBA" id="ARBA00010936"/>
    </source>
</evidence>
<feature type="active site" description="Proton donor/acceptor" evidence="7">
    <location>
        <position position="204"/>
    </location>
</feature>
<dbReference type="Proteomes" id="UP000182737">
    <property type="component" value="Unassembled WGS sequence"/>
</dbReference>
<keyword evidence="3 7" id="KW-0456">Lyase</keyword>
<organism evidence="8 9">
    <name type="scientific">Treponema bryantii</name>
    <dbReference type="NCBI Taxonomy" id="163"/>
    <lineage>
        <taxon>Bacteria</taxon>
        <taxon>Pseudomonadati</taxon>
        <taxon>Spirochaetota</taxon>
        <taxon>Spirochaetia</taxon>
        <taxon>Spirochaetales</taxon>
        <taxon>Treponemataceae</taxon>
        <taxon>Treponema</taxon>
    </lineage>
</organism>
<dbReference type="NCBIfam" id="TIGR00126">
    <property type="entry name" value="deoC"/>
    <property type="match status" value="1"/>
</dbReference>
<dbReference type="PANTHER" id="PTHR10889:SF1">
    <property type="entry name" value="DEOXYRIBOSE-PHOSPHATE ALDOLASE"/>
    <property type="match status" value="1"/>
</dbReference>
<dbReference type="InterPro" id="IPR002915">
    <property type="entry name" value="DeoC/FbaB/LacD_aldolase"/>
</dbReference>
<evidence type="ECO:0000256" key="6">
    <source>
        <dbReference type="ARBA" id="ARBA00056337"/>
    </source>
</evidence>
<dbReference type="PANTHER" id="PTHR10889">
    <property type="entry name" value="DEOXYRIBOSE-PHOSPHATE ALDOLASE"/>
    <property type="match status" value="1"/>
</dbReference>
<dbReference type="PIRSF" id="PIRSF001357">
    <property type="entry name" value="DeoC"/>
    <property type="match status" value="1"/>
</dbReference>
<accession>A0A1I3M8I7</accession>
<evidence type="ECO:0000256" key="2">
    <source>
        <dbReference type="ARBA" id="ARBA00022490"/>
    </source>
</evidence>
<dbReference type="Pfam" id="PF01791">
    <property type="entry name" value="DeoC"/>
    <property type="match status" value="1"/>
</dbReference>
<gene>
    <name evidence="7" type="primary">deoC</name>
    <name evidence="8" type="ORF">SAMN04487775_108119</name>
</gene>
<keyword evidence="2 7" id="KW-0963">Cytoplasm</keyword>
<dbReference type="AlphaFoldDB" id="A0A1I3M8I7"/>
<dbReference type="GO" id="GO:0006018">
    <property type="term" value="P:2-deoxyribose 1-phosphate catabolic process"/>
    <property type="evidence" value="ECO:0007669"/>
    <property type="project" value="UniProtKB-UniRule"/>
</dbReference>
<comment type="function">
    <text evidence="6 7">Catalyzes a reversible aldol reaction between acetaldehyde and D-glyceraldehyde 3-phosphate to generate 2-deoxy-D-ribose 5-phosphate.</text>
</comment>
<dbReference type="InterPro" id="IPR011343">
    <property type="entry name" value="DeoC"/>
</dbReference>
<dbReference type="GO" id="GO:0004139">
    <property type="term" value="F:deoxyribose-phosphate aldolase activity"/>
    <property type="evidence" value="ECO:0007669"/>
    <property type="project" value="UniProtKB-UniRule"/>
</dbReference>
<dbReference type="SUPFAM" id="SSF51569">
    <property type="entry name" value="Aldolase"/>
    <property type="match status" value="1"/>
</dbReference>
<evidence type="ECO:0000256" key="4">
    <source>
        <dbReference type="ARBA" id="ARBA00023270"/>
    </source>
</evidence>
<dbReference type="CDD" id="cd00959">
    <property type="entry name" value="DeoC"/>
    <property type="match status" value="1"/>
</dbReference>
<dbReference type="GO" id="GO:0016052">
    <property type="term" value="P:carbohydrate catabolic process"/>
    <property type="evidence" value="ECO:0007669"/>
    <property type="project" value="TreeGrafter"/>
</dbReference>
<dbReference type="HAMAP" id="MF_00114">
    <property type="entry name" value="DeoC_type1"/>
    <property type="match status" value="1"/>
</dbReference>
<dbReference type="GO" id="GO:0005737">
    <property type="term" value="C:cytoplasm"/>
    <property type="evidence" value="ECO:0007669"/>
    <property type="project" value="UniProtKB-SubCell"/>
</dbReference>
<comment type="similarity">
    <text evidence="1 7">Belongs to the DeoC/FbaB aldolase family. DeoC type 1 subfamily.</text>
</comment>